<evidence type="ECO:0000313" key="13">
    <source>
        <dbReference type="Ensembl" id="ENSLBEP00000013011.1"/>
    </source>
</evidence>
<dbReference type="Pfam" id="PF00530">
    <property type="entry name" value="SRCR"/>
    <property type="match status" value="11"/>
</dbReference>
<dbReference type="FunFam" id="3.10.250.10:FF:000006">
    <property type="entry name" value="neurotrypsin isoform X2"/>
    <property type="match status" value="6"/>
</dbReference>
<feature type="domain" description="SRCR" evidence="12">
    <location>
        <begin position="656"/>
        <end position="725"/>
    </location>
</feature>
<dbReference type="PANTHER" id="PTHR19331:SF22">
    <property type="entry name" value="DELETED IN MALIGNANT BRAIN TUMORS 1 PROTEIN"/>
    <property type="match status" value="1"/>
</dbReference>
<feature type="disulfide bond" evidence="11">
    <location>
        <begin position="250"/>
        <end position="314"/>
    </location>
</feature>
<keyword evidence="14" id="KW-1185">Reference proteome</keyword>
<keyword evidence="6" id="KW-0675">Receptor</keyword>
<feature type="domain" description="SRCR" evidence="12">
    <location>
        <begin position="130"/>
        <end position="211"/>
    </location>
</feature>
<feature type="disulfide bond" evidence="11">
    <location>
        <begin position="713"/>
        <end position="723"/>
    </location>
</feature>
<feature type="disulfide bond" evidence="11">
    <location>
        <begin position="801"/>
        <end position="811"/>
    </location>
</feature>
<feature type="disulfide bond" evidence="11">
    <location>
        <begin position="377"/>
        <end position="441"/>
    </location>
</feature>
<keyword evidence="5 11" id="KW-1015">Disulfide bond</keyword>
<proteinExistence type="predicted"/>
<feature type="disulfide bond" evidence="11">
    <location>
        <begin position="54"/>
        <end position="118"/>
    </location>
</feature>
<dbReference type="GeneTree" id="ENSGT00940000164475"/>
<organism evidence="13 14">
    <name type="scientific">Labrus bergylta</name>
    <name type="common">ballan wrasse</name>
    <dbReference type="NCBI Taxonomy" id="56723"/>
    <lineage>
        <taxon>Eukaryota</taxon>
        <taxon>Metazoa</taxon>
        <taxon>Chordata</taxon>
        <taxon>Craniata</taxon>
        <taxon>Vertebrata</taxon>
        <taxon>Euteleostomi</taxon>
        <taxon>Actinopterygii</taxon>
        <taxon>Neopterygii</taxon>
        <taxon>Teleostei</taxon>
        <taxon>Neoteleostei</taxon>
        <taxon>Acanthomorphata</taxon>
        <taxon>Eupercaria</taxon>
        <taxon>Labriformes</taxon>
        <taxon>Labridae</taxon>
        <taxon>Labrus</taxon>
    </lineage>
</organism>
<feature type="disulfide bond" evidence="11">
    <location>
        <begin position="421"/>
        <end position="431"/>
    </location>
</feature>
<comment type="caution">
    <text evidence="11">Lacks conserved residue(s) required for the propagation of feature annotation.</text>
</comment>
<dbReference type="FunFam" id="3.10.250.10:FF:000001">
    <property type="entry name" value="Lysyl oxidase 4 isoform X1"/>
    <property type="match status" value="1"/>
</dbReference>
<dbReference type="InterPro" id="IPR001190">
    <property type="entry name" value="SRCR"/>
</dbReference>
<evidence type="ECO:0000259" key="12">
    <source>
        <dbReference type="PROSITE" id="PS50287"/>
    </source>
</evidence>
<dbReference type="SMART" id="SM00202">
    <property type="entry name" value="SR"/>
    <property type="match status" value="11"/>
</dbReference>
<evidence type="ECO:0000256" key="7">
    <source>
        <dbReference type="ARBA" id="ARBA00023180"/>
    </source>
</evidence>
<dbReference type="Gene3D" id="3.10.250.10">
    <property type="entry name" value="SRCR-like domain"/>
    <property type="match status" value="11"/>
</dbReference>
<evidence type="ECO:0000256" key="2">
    <source>
        <dbReference type="ARBA" id="ARBA00022525"/>
    </source>
</evidence>
<feature type="domain" description="SRCR" evidence="12">
    <location>
        <begin position="224"/>
        <end position="325"/>
    </location>
</feature>
<feature type="disulfide bond" evidence="11">
    <location>
        <begin position="888"/>
        <end position="952"/>
    </location>
</feature>
<accession>A0A3Q3EZV8</accession>
<dbReference type="PANTHER" id="PTHR19331">
    <property type="entry name" value="SCAVENGER RECEPTOR DOMAIN-CONTAINING"/>
    <property type="match status" value="1"/>
</dbReference>
<feature type="disulfide bond" evidence="11">
    <location>
        <begin position="67"/>
        <end position="128"/>
    </location>
</feature>
<feature type="disulfide bond" evidence="11">
    <location>
        <begin position="576"/>
        <end position="640"/>
    </location>
</feature>
<dbReference type="PROSITE" id="PS00420">
    <property type="entry name" value="SRCR_1"/>
    <property type="match status" value="6"/>
</dbReference>
<feature type="disulfide bond" evidence="11">
    <location>
        <begin position="589"/>
        <end position="650"/>
    </location>
</feature>
<feature type="domain" description="SRCR" evidence="12">
    <location>
        <begin position="863"/>
        <end position="963"/>
    </location>
</feature>
<evidence type="ECO:0000256" key="1">
    <source>
        <dbReference type="ARBA" id="ARBA00004613"/>
    </source>
</evidence>
<dbReference type="AlphaFoldDB" id="A0A3Q3EZV8"/>
<sequence length="1181" mass="126659">MLNSIAKGRKSTFTQLLILLINTNVGEVRLVNRGNQSCSGRVEIFHRGQWGTVCDDQWGLADAQVVCRQMGCGRALSAPSVAYFGQGSGPIWMDDVSCTGSESKLGECRHRGFGSHNCGHNEDAGVVCEVRLVNSNNRCSGRVEVYHDGLWGTVCDDAWDLSDANVVCRQLDCGPPRSALLNAAFGQGSGPIWLDDVGCSGNETSITECRHPGLGVHNSVEGEVRLVNRGNQSCSGRVEIFHRGQWGTVCDDQWGLADAQVVCRQMGCGRALSAPSVAYFGQGSGPIWMDDVSCTGSESKLGECRHRGFGSHNCGHNEDAGVVCEGKYNFTLSCVSHHQHNASCFPSAAAPVRLVNSNNRCSGRVEVYHDGWWGTVCDDAWDLSDANVVCRQLDCGPPRSALLNAAFGQGSGPIWLDDVGCSGNETSITECRHPGLGVHNCNHFEDASVVCEGKFEGEVRLVNRGNQSCSGRVEIFHRGQWGMVCDDQWGLADAQVVCRQMGCGRALSAPSAAYFGQGSGPIWMDDVSCTGTDILSTTAHDNSSAVEGEVRLVNRGNQSCSGRVEIFHRGQWGTVCDDQWGLADAQVVCRQMGCGRALSAPSVAYFGQGSGPIWMDDVSCTGSESKLGECRHRGFGSHDCGHNEDAGVVCEGKYNFRLVNSNNRCSGRVEVYHDGRDANVVCRQLDCGPPRSALLNAAFGQCSGPIWLDDVGCSGNEISITECRHPGSGVESEVRLVNRGNQSCSGRVEIFHRGQWGTVCDDQWGLADAQVVCRQMGCGRAPSVAYFGQGSGPIWMDDVSCTGSESKLGECRHRGFGSHNCGHNEDAGVVCEGKYNCFDLSEIRYGVIFGREELSGPYSAAPVRLVNSNNRCSGRVEVYHDGRWGTVCDDAWDLSDANVVCRQLDCGPPRSALLNATFGQGSGPIWLDDVGCSGNEISITECRHPGLGVHNCNHVEDASVICEVESEVRLVNRGNQSCSGRVEIFHRGQWGTVCDDQWGLADAQVVCRQMGCGRAPSVAYFGQGSGPIWMDDVSCTVTLSCVSHHQHNVSCFPSAAAPVRLVNSNNRCSVCDDAWDLSDANVVCRQLDCGPPRSALLNATFGQGSGPIWLDDVGCSGNEISITECRHPGLGVHNCNHVEDASVICEGNSKDQSSALLNATFGQGSGPIWLDDVGCSGNKYQ</sequence>
<evidence type="ECO:0000256" key="9">
    <source>
        <dbReference type="ARBA" id="ARBA00064153"/>
    </source>
</evidence>
<feature type="disulfide bond" evidence="11">
    <location>
        <begin position="1115"/>
        <end position="1125"/>
    </location>
</feature>
<feature type="disulfide bond" evidence="11">
    <location>
        <begin position="263"/>
        <end position="324"/>
    </location>
</feature>
<feature type="disulfide bond" evidence="11">
    <location>
        <begin position="98"/>
        <end position="108"/>
    </location>
</feature>
<dbReference type="SUPFAM" id="SSF56487">
    <property type="entry name" value="SRCR-like"/>
    <property type="match status" value="11"/>
</dbReference>
<feature type="domain" description="SRCR" evidence="12">
    <location>
        <begin position="550"/>
        <end position="651"/>
    </location>
</feature>
<dbReference type="Proteomes" id="UP000261660">
    <property type="component" value="Unplaced"/>
</dbReference>
<evidence type="ECO:0000313" key="14">
    <source>
        <dbReference type="Proteomes" id="UP000261660"/>
    </source>
</evidence>
<reference evidence="13" key="2">
    <citation type="submission" date="2025-09" db="UniProtKB">
        <authorList>
            <consortium name="Ensembl"/>
        </authorList>
    </citation>
    <scope>IDENTIFICATION</scope>
</reference>
<dbReference type="PRINTS" id="PR00258">
    <property type="entry name" value="SPERACTRCPTR"/>
</dbReference>
<evidence type="ECO:0000256" key="6">
    <source>
        <dbReference type="ARBA" id="ARBA00023170"/>
    </source>
</evidence>
<feature type="disulfide bond" evidence="11">
    <location>
        <begin position="620"/>
        <end position="630"/>
    </location>
</feature>
<keyword evidence="4" id="KW-0677">Repeat</keyword>
<feature type="disulfide bond" evidence="11">
    <location>
        <begin position="932"/>
        <end position="942"/>
    </location>
</feature>
<comment type="subunit">
    <text evidence="9">Interacts with LGALS1 and laminin.</text>
</comment>
<feature type="disulfide bond" evidence="11">
    <location>
        <begin position="294"/>
        <end position="304"/>
    </location>
</feature>
<evidence type="ECO:0000256" key="11">
    <source>
        <dbReference type="PROSITE-ProRule" id="PRU00196"/>
    </source>
</evidence>
<keyword evidence="3" id="KW-0732">Signal</keyword>
<comment type="subcellular location">
    <subcellularLocation>
        <location evidence="1">Secreted</location>
    </subcellularLocation>
</comment>
<feature type="disulfide bond" evidence="11">
    <location>
        <begin position="901"/>
        <end position="962"/>
    </location>
</feature>
<keyword evidence="7" id="KW-0325">Glycoprotein</keyword>
<keyword evidence="2" id="KW-0964">Secreted</keyword>
<dbReference type="GO" id="GO:0016020">
    <property type="term" value="C:membrane"/>
    <property type="evidence" value="ECO:0007669"/>
    <property type="project" value="InterPro"/>
</dbReference>
<evidence type="ECO:0000256" key="5">
    <source>
        <dbReference type="ARBA" id="ARBA00023157"/>
    </source>
</evidence>
<reference evidence="13" key="1">
    <citation type="submission" date="2025-08" db="UniProtKB">
        <authorList>
            <consortium name="Ensembl"/>
        </authorList>
    </citation>
    <scope>IDENTIFICATION</scope>
</reference>
<feature type="disulfide bond" evidence="11">
    <location>
        <begin position="199"/>
        <end position="209"/>
    </location>
</feature>
<feature type="domain" description="SRCR" evidence="12">
    <location>
        <begin position="459"/>
        <end position="533"/>
    </location>
</feature>
<feature type="domain" description="SRCR" evidence="12">
    <location>
        <begin position="28"/>
        <end position="129"/>
    </location>
</feature>
<feature type="domain" description="SRCR" evidence="12">
    <location>
        <begin position="352"/>
        <end position="452"/>
    </location>
</feature>
<evidence type="ECO:0000256" key="8">
    <source>
        <dbReference type="ARBA" id="ARBA00058074"/>
    </source>
</evidence>
<name>A0A3Q3EZV8_9LABR</name>
<evidence type="ECO:0000256" key="3">
    <source>
        <dbReference type="ARBA" id="ARBA00022729"/>
    </source>
</evidence>
<dbReference type="InParanoid" id="A0A3Q3EZV8"/>
<protein>
    <recommendedName>
        <fullName evidence="10">Soluble scavenger receptor cysteine-rich domain-containing protein SSC5D</fullName>
    </recommendedName>
</protein>
<comment type="function">
    <text evidence="8">Binds to extracellular matrix proteins. Binds to pathogen-associated molecular patterns (PAMPs) present on the cell walls of Gram-positive and Gram-negative bacteria and fungi, behaving as a pattern recognition receptor (PRR). Induces bacterial and fungal aggregation and subsequent inhibition of PAMP-induced cytokine release. Does not possess intrinsic bactericidal activity. May play a role in the innate defense and homeostasis of certain epithelial surfaces.</text>
</comment>
<feature type="domain" description="SRCR" evidence="12">
    <location>
        <begin position="734"/>
        <end position="832"/>
    </location>
</feature>
<dbReference type="PROSITE" id="PS50287">
    <property type="entry name" value="SRCR_2"/>
    <property type="match status" value="10"/>
</dbReference>
<evidence type="ECO:0000256" key="10">
    <source>
        <dbReference type="ARBA" id="ARBA00069168"/>
    </source>
</evidence>
<evidence type="ECO:0000256" key="4">
    <source>
        <dbReference type="ARBA" id="ARBA00022737"/>
    </source>
</evidence>
<dbReference type="InterPro" id="IPR036772">
    <property type="entry name" value="SRCR-like_dom_sf"/>
</dbReference>
<feature type="domain" description="SRCR" evidence="12">
    <location>
        <begin position="968"/>
        <end position="1146"/>
    </location>
</feature>
<dbReference type="Ensembl" id="ENSLBET00000013696.1">
    <property type="protein sequence ID" value="ENSLBEP00000013011.1"/>
    <property type="gene ID" value="ENSLBEG00000009971.1"/>
</dbReference>
<feature type="disulfide bond" evidence="11">
    <location>
        <begin position="390"/>
        <end position="451"/>
    </location>
</feature>
<dbReference type="FunFam" id="3.10.250.10:FF:000003">
    <property type="entry name" value="Deleted in malignant brain tumors 1"/>
    <property type="match status" value="1"/>
</dbReference>
<dbReference type="FunFam" id="3.10.250.10:FF:000007">
    <property type="entry name" value="Soluble scavenger receptor cysteine-rich domain-containing protein SSC5D"/>
    <property type="match status" value="2"/>
</dbReference>
<dbReference type="STRING" id="56723.ENSLBEP00000013011"/>